<keyword evidence="2" id="KW-1185">Reference proteome</keyword>
<evidence type="ECO:0000313" key="1">
    <source>
        <dbReference type="EMBL" id="KAJ7320745.1"/>
    </source>
</evidence>
<comment type="caution">
    <text evidence="1">The sequence shown here is derived from an EMBL/GenBank/DDBJ whole genome shotgun (WGS) entry which is preliminary data.</text>
</comment>
<reference evidence="1" key="1">
    <citation type="submission" date="2023-03" db="EMBL/GenBank/DDBJ databases">
        <title>Massive genome expansion in bonnet fungi (Mycena s.s.) driven by repeated elements and novel gene families across ecological guilds.</title>
        <authorList>
            <consortium name="Lawrence Berkeley National Laboratory"/>
            <person name="Harder C.B."/>
            <person name="Miyauchi S."/>
            <person name="Viragh M."/>
            <person name="Kuo A."/>
            <person name="Thoen E."/>
            <person name="Andreopoulos B."/>
            <person name="Lu D."/>
            <person name="Skrede I."/>
            <person name="Drula E."/>
            <person name="Henrissat B."/>
            <person name="Morin E."/>
            <person name="Kohler A."/>
            <person name="Barry K."/>
            <person name="LaButti K."/>
            <person name="Morin E."/>
            <person name="Salamov A."/>
            <person name="Lipzen A."/>
            <person name="Mereny Z."/>
            <person name="Hegedus B."/>
            <person name="Baldrian P."/>
            <person name="Stursova M."/>
            <person name="Weitz H."/>
            <person name="Taylor A."/>
            <person name="Grigoriev I.V."/>
            <person name="Nagy L.G."/>
            <person name="Martin F."/>
            <person name="Kauserud H."/>
        </authorList>
    </citation>
    <scope>NUCLEOTIDE SEQUENCE</scope>
    <source>
        <strain evidence="1">CBHHK002</strain>
    </source>
</reference>
<evidence type="ECO:0000313" key="2">
    <source>
        <dbReference type="Proteomes" id="UP001218218"/>
    </source>
</evidence>
<accession>A0AAD6ZF44</accession>
<dbReference type="Proteomes" id="UP001218218">
    <property type="component" value="Unassembled WGS sequence"/>
</dbReference>
<protein>
    <submittedName>
        <fullName evidence="1">Uncharacterized protein</fullName>
    </submittedName>
</protein>
<dbReference type="EMBL" id="JARIHO010000053">
    <property type="protein sequence ID" value="KAJ7320745.1"/>
    <property type="molecule type" value="Genomic_DNA"/>
</dbReference>
<organism evidence="1 2">
    <name type="scientific">Mycena albidolilacea</name>
    <dbReference type="NCBI Taxonomy" id="1033008"/>
    <lineage>
        <taxon>Eukaryota</taxon>
        <taxon>Fungi</taxon>
        <taxon>Dikarya</taxon>
        <taxon>Basidiomycota</taxon>
        <taxon>Agaricomycotina</taxon>
        <taxon>Agaricomycetes</taxon>
        <taxon>Agaricomycetidae</taxon>
        <taxon>Agaricales</taxon>
        <taxon>Marasmiineae</taxon>
        <taxon>Mycenaceae</taxon>
        <taxon>Mycena</taxon>
    </lineage>
</organism>
<dbReference type="AlphaFoldDB" id="A0AAD6ZF44"/>
<sequence>MVGAKWLFLIYFGYRAVGYHSPENFPFASIFGVAGKMSGSGATYYDEELKYLYRLLKNLPDVIPEGNPHGFTNYVPDPQKTKDFGCTKSVVSQVLKSSFGWRDGQRGVRVGLGREKNGQILLSRIRRPKKLALAATAVHEMHDQQKKVFVNFYDPGSNQTGRTWTEFKKTRKAVYPDAKGYIAQAQKGYMPYS</sequence>
<name>A0AAD6ZF44_9AGAR</name>
<gene>
    <name evidence="1" type="ORF">DFH08DRAFT_942112</name>
</gene>
<proteinExistence type="predicted"/>